<gene>
    <name evidence="2" type="ORF">SMN809_LOCUS72124</name>
</gene>
<feature type="region of interest" description="Disordered" evidence="1">
    <location>
        <begin position="14"/>
        <end position="67"/>
    </location>
</feature>
<feature type="compositionally biased region" description="Pro residues" evidence="1">
    <location>
        <begin position="31"/>
        <end position="40"/>
    </location>
</feature>
<organism evidence="2 3">
    <name type="scientific">Rotaria magnacalcarata</name>
    <dbReference type="NCBI Taxonomy" id="392030"/>
    <lineage>
        <taxon>Eukaryota</taxon>
        <taxon>Metazoa</taxon>
        <taxon>Spiralia</taxon>
        <taxon>Gnathifera</taxon>
        <taxon>Rotifera</taxon>
        <taxon>Eurotatoria</taxon>
        <taxon>Bdelloidea</taxon>
        <taxon>Philodinida</taxon>
        <taxon>Philodinidae</taxon>
        <taxon>Rotaria</taxon>
    </lineage>
</organism>
<accession>A0A8S3HXH1</accession>
<reference evidence="2" key="1">
    <citation type="submission" date="2021-02" db="EMBL/GenBank/DDBJ databases">
        <authorList>
            <person name="Nowell W R."/>
        </authorList>
    </citation>
    <scope>NUCLEOTIDE SEQUENCE</scope>
</reference>
<dbReference type="Proteomes" id="UP000676336">
    <property type="component" value="Unassembled WGS sequence"/>
</dbReference>
<sequence length="67" mass="6936">MVFANLSSIKNDMASITAGGGGSFTNLNSSLPPPTRPPNPQSNASTANAITSSSNRVTLPKYEKNDP</sequence>
<evidence type="ECO:0000256" key="1">
    <source>
        <dbReference type="SAM" id="MobiDB-lite"/>
    </source>
</evidence>
<feature type="compositionally biased region" description="Low complexity" evidence="1">
    <location>
        <begin position="41"/>
        <end position="55"/>
    </location>
</feature>
<protein>
    <submittedName>
        <fullName evidence="2">Uncharacterized protein</fullName>
    </submittedName>
</protein>
<dbReference type="AlphaFoldDB" id="A0A8S3HXH1"/>
<proteinExistence type="predicted"/>
<evidence type="ECO:0000313" key="3">
    <source>
        <dbReference type="Proteomes" id="UP000676336"/>
    </source>
</evidence>
<evidence type="ECO:0000313" key="2">
    <source>
        <dbReference type="EMBL" id="CAF5190507.1"/>
    </source>
</evidence>
<comment type="caution">
    <text evidence="2">The sequence shown here is derived from an EMBL/GenBank/DDBJ whole genome shotgun (WGS) entry which is preliminary data.</text>
</comment>
<dbReference type="EMBL" id="CAJOBI010325034">
    <property type="protein sequence ID" value="CAF5190507.1"/>
    <property type="molecule type" value="Genomic_DNA"/>
</dbReference>
<feature type="non-terminal residue" evidence="2">
    <location>
        <position position="67"/>
    </location>
</feature>
<name>A0A8S3HXH1_9BILA</name>